<dbReference type="OrthoDB" id="10508666at2759"/>
<dbReference type="KEGG" id="pfy:PFICI_02545"/>
<feature type="transmembrane region" description="Helical" evidence="1">
    <location>
        <begin position="158"/>
        <end position="178"/>
    </location>
</feature>
<name>W3XEP3_PESFW</name>
<dbReference type="RefSeq" id="XP_007829317.1">
    <property type="nucleotide sequence ID" value="XM_007831126.1"/>
</dbReference>
<sequence length="180" mass="19673">MSFMLFNDNLCGHPFSNSFIAPSLNQCWRTTWGARSLYIANLPACENGGTPTLWVAASGGCWTNWGRSSGGEGEQLDDDDDDTEKAIMAKRQNMPGMCLSSSDGDANSMYWYSFSDTATCHTLPCQQAIQYTKFVCSGAAYAVTTSDSTAMFAIKTPIVVLFLFQMVLVASMIIYNALEL</sequence>
<evidence type="ECO:0000256" key="1">
    <source>
        <dbReference type="SAM" id="Phobius"/>
    </source>
</evidence>
<dbReference type="AlphaFoldDB" id="W3XEP3"/>
<accession>W3XEP3</accession>
<dbReference type="HOGENOM" id="CLU_1496741_0_0_1"/>
<reference evidence="3" key="1">
    <citation type="journal article" date="2015" name="BMC Genomics">
        <title>Genomic and transcriptomic analysis of the endophytic fungus Pestalotiopsis fici reveals its lifestyle and high potential for synthesis of natural products.</title>
        <authorList>
            <person name="Wang X."/>
            <person name="Zhang X."/>
            <person name="Liu L."/>
            <person name="Xiang M."/>
            <person name="Wang W."/>
            <person name="Sun X."/>
            <person name="Che Y."/>
            <person name="Guo L."/>
            <person name="Liu G."/>
            <person name="Guo L."/>
            <person name="Wang C."/>
            <person name="Yin W.B."/>
            <person name="Stadler M."/>
            <person name="Zhang X."/>
            <person name="Liu X."/>
        </authorList>
    </citation>
    <scope>NUCLEOTIDE SEQUENCE [LARGE SCALE GENOMIC DNA]</scope>
    <source>
        <strain evidence="3">W106-1 / CGMCC3.15140</strain>
    </source>
</reference>
<keyword evidence="1" id="KW-1133">Transmembrane helix</keyword>
<dbReference type="Proteomes" id="UP000030651">
    <property type="component" value="Unassembled WGS sequence"/>
</dbReference>
<dbReference type="InParanoid" id="W3XEP3"/>
<keyword evidence="3" id="KW-1185">Reference proteome</keyword>
<dbReference type="EMBL" id="KI912110">
    <property type="protein sequence ID" value="ETS84520.1"/>
    <property type="molecule type" value="Genomic_DNA"/>
</dbReference>
<dbReference type="GeneID" id="19267558"/>
<evidence type="ECO:0000313" key="3">
    <source>
        <dbReference type="Proteomes" id="UP000030651"/>
    </source>
</evidence>
<gene>
    <name evidence="2" type="ORF">PFICI_02545</name>
</gene>
<keyword evidence="1" id="KW-0812">Transmembrane</keyword>
<organism evidence="2 3">
    <name type="scientific">Pestalotiopsis fici (strain W106-1 / CGMCC3.15140)</name>
    <dbReference type="NCBI Taxonomy" id="1229662"/>
    <lineage>
        <taxon>Eukaryota</taxon>
        <taxon>Fungi</taxon>
        <taxon>Dikarya</taxon>
        <taxon>Ascomycota</taxon>
        <taxon>Pezizomycotina</taxon>
        <taxon>Sordariomycetes</taxon>
        <taxon>Xylariomycetidae</taxon>
        <taxon>Amphisphaeriales</taxon>
        <taxon>Sporocadaceae</taxon>
        <taxon>Pestalotiopsis</taxon>
    </lineage>
</organism>
<keyword evidence="1" id="KW-0472">Membrane</keyword>
<evidence type="ECO:0000313" key="2">
    <source>
        <dbReference type="EMBL" id="ETS84520.1"/>
    </source>
</evidence>
<proteinExistence type="predicted"/>
<protein>
    <submittedName>
        <fullName evidence="2">Uncharacterized protein</fullName>
    </submittedName>
</protein>